<comment type="caution">
    <text evidence="2">The sequence shown here is derived from an EMBL/GenBank/DDBJ whole genome shotgun (WGS) entry which is preliminary data.</text>
</comment>
<evidence type="ECO:0000313" key="2">
    <source>
        <dbReference type="EMBL" id="MBK6087288.1"/>
    </source>
</evidence>
<gene>
    <name evidence="2" type="ORF">JKK62_01210</name>
</gene>
<proteinExistence type="predicted"/>
<accession>A0A934TZ38</accession>
<feature type="compositionally biased region" description="Basic and acidic residues" evidence="1">
    <location>
        <begin position="140"/>
        <end position="149"/>
    </location>
</feature>
<reference evidence="2" key="1">
    <citation type="submission" date="2021-01" db="EMBL/GenBank/DDBJ databases">
        <title>Genome public.</title>
        <authorList>
            <person name="Liu C."/>
            <person name="Sun Q."/>
        </authorList>
    </citation>
    <scope>NUCLEOTIDE SEQUENCE</scope>
    <source>
        <strain evidence="2">M6</strain>
    </source>
</reference>
<dbReference type="Proteomes" id="UP000633365">
    <property type="component" value="Unassembled WGS sequence"/>
</dbReference>
<keyword evidence="3" id="KW-1185">Reference proteome</keyword>
<evidence type="ECO:0000313" key="3">
    <source>
        <dbReference type="Proteomes" id="UP000633365"/>
    </source>
</evidence>
<feature type="region of interest" description="Disordered" evidence="1">
    <location>
        <begin position="242"/>
        <end position="266"/>
    </location>
</feature>
<organism evidence="2 3">
    <name type="scientific">Ruminococcus difficilis</name>
    <dbReference type="NCBI Taxonomy" id="2763069"/>
    <lineage>
        <taxon>Bacteria</taxon>
        <taxon>Bacillati</taxon>
        <taxon>Bacillota</taxon>
        <taxon>Clostridia</taxon>
        <taxon>Eubacteriales</taxon>
        <taxon>Oscillospiraceae</taxon>
        <taxon>Ruminococcus</taxon>
    </lineage>
</organism>
<dbReference type="EMBL" id="JAEQMG010000021">
    <property type="protein sequence ID" value="MBK6087288.1"/>
    <property type="molecule type" value="Genomic_DNA"/>
</dbReference>
<feature type="region of interest" description="Disordered" evidence="1">
    <location>
        <begin position="140"/>
        <end position="172"/>
    </location>
</feature>
<feature type="compositionally biased region" description="Polar residues" evidence="1">
    <location>
        <begin position="244"/>
        <end position="266"/>
    </location>
</feature>
<protein>
    <submittedName>
        <fullName evidence="2">Uncharacterized protein</fullName>
    </submittedName>
</protein>
<sequence length="266" mass="29210">MAIDEAMRYAVSKNQFIELMEMEGYEVKWKDTHKYITYTCPNGKPCRDNKLHEEKYLKENMEDEFRIRKEIIARTEGSGTEKSGRSKADDEIRFRTGEVMDSTGTIAADTNQYARFDSGITENIGNMERPLGYAGGAVEGADRSCRADGTDPDGVSGDASGASGTDSDGDLDLDGDLPITGWEGEREFLSATLLGGTDGETEFEEADFGFAYPDYPADHLGTDSAYLAADVLNILDNDSHTEDCTTMNQPPKNKKNTQSGGFNMSM</sequence>
<dbReference type="AlphaFoldDB" id="A0A934TZ38"/>
<dbReference type="RefSeq" id="WP_201426600.1">
    <property type="nucleotide sequence ID" value="NZ_JAEQMG010000021.1"/>
</dbReference>
<evidence type="ECO:0000256" key="1">
    <source>
        <dbReference type="SAM" id="MobiDB-lite"/>
    </source>
</evidence>
<feature type="compositionally biased region" description="Low complexity" evidence="1">
    <location>
        <begin position="152"/>
        <end position="166"/>
    </location>
</feature>
<name>A0A934TZ38_9FIRM</name>